<gene>
    <name evidence="2" type="ORF">COB20_13980</name>
</gene>
<feature type="signal peptide" evidence="1">
    <location>
        <begin position="1"/>
        <end position="25"/>
    </location>
</feature>
<comment type="caution">
    <text evidence="2">The sequence shown here is derived from an EMBL/GenBank/DDBJ whole genome shotgun (WGS) entry which is preliminary data.</text>
</comment>
<evidence type="ECO:0000256" key="1">
    <source>
        <dbReference type="SAM" id="SignalP"/>
    </source>
</evidence>
<accession>A0A2A4WXC7</accession>
<dbReference type="EMBL" id="NVUL01000086">
    <property type="protein sequence ID" value="PCI74983.1"/>
    <property type="molecule type" value="Genomic_DNA"/>
</dbReference>
<reference evidence="3" key="1">
    <citation type="submission" date="2017-08" db="EMBL/GenBank/DDBJ databases">
        <title>A dynamic microbial community with high functional redundancy inhabits the cold, oxic subseafloor aquifer.</title>
        <authorList>
            <person name="Tully B.J."/>
            <person name="Wheat C.G."/>
            <person name="Glazer B.T."/>
            <person name="Huber J.A."/>
        </authorList>
    </citation>
    <scope>NUCLEOTIDE SEQUENCE [LARGE SCALE GENOMIC DNA]</scope>
</reference>
<protein>
    <submittedName>
        <fullName evidence="2">Uncharacterized protein</fullName>
    </submittedName>
</protein>
<keyword evidence="1" id="KW-0732">Signal</keyword>
<evidence type="ECO:0000313" key="3">
    <source>
        <dbReference type="Proteomes" id="UP000218767"/>
    </source>
</evidence>
<proteinExistence type="predicted"/>
<feature type="chain" id="PRO_5012449927" evidence="1">
    <location>
        <begin position="26"/>
        <end position="177"/>
    </location>
</feature>
<sequence>MNRMSSLLKACCFSVLTCLSPVLNAADGIEDAEASFNYISSTLQTFRGSGRLVNNPGIDGSDLEYFIALLDGARLSFSGAFNSESAMCRFYRDPENGRMTIEERAELSFSFLRDLADRITLYISANAEFKQSVEDQFGRIVLDDINEIKLESVSNQRLPASAFDEAATINFLDSMCT</sequence>
<evidence type="ECO:0000313" key="2">
    <source>
        <dbReference type="EMBL" id="PCI74983.1"/>
    </source>
</evidence>
<name>A0A2A4WXC7_9GAMM</name>
<organism evidence="2 3">
    <name type="scientific">SAR86 cluster bacterium</name>
    <dbReference type="NCBI Taxonomy" id="2030880"/>
    <lineage>
        <taxon>Bacteria</taxon>
        <taxon>Pseudomonadati</taxon>
        <taxon>Pseudomonadota</taxon>
        <taxon>Gammaproteobacteria</taxon>
        <taxon>SAR86 cluster</taxon>
    </lineage>
</organism>
<dbReference type="Proteomes" id="UP000218767">
    <property type="component" value="Unassembled WGS sequence"/>
</dbReference>
<dbReference type="AlphaFoldDB" id="A0A2A4WXC7"/>